<evidence type="ECO:0000259" key="1">
    <source>
        <dbReference type="SMART" id="SM00225"/>
    </source>
</evidence>
<dbReference type="Proteomes" id="UP000266841">
    <property type="component" value="Unassembled WGS sequence"/>
</dbReference>
<comment type="caution">
    <text evidence="2">The sequence shown here is derived from an EMBL/GenBank/DDBJ whole genome shotgun (WGS) entry which is preliminary data.</text>
</comment>
<accession>K0T3S5</accession>
<dbReference type="InterPro" id="IPR011333">
    <property type="entry name" value="SKP1/BTB/POZ_sf"/>
</dbReference>
<dbReference type="SMART" id="SM00225">
    <property type="entry name" value="BTB"/>
    <property type="match status" value="1"/>
</dbReference>
<dbReference type="Pfam" id="PF02214">
    <property type="entry name" value="BTB_2"/>
    <property type="match status" value="1"/>
</dbReference>
<dbReference type="InterPro" id="IPR003131">
    <property type="entry name" value="T1-type_BTB"/>
</dbReference>
<dbReference type="Gene3D" id="3.30.710.10">
    <property type="entry name" value="Potassium Channel Kv1.1, Chain A"/>
    <property type="match status" value="1"/>
</dbReference>
<dbReference type="PANTHER" id="PTHR14499">
    <property type="entry name" value="POTASSIUM CHANNEL TETRAMERIZATION DOMAIN-CONTAINING"/>
    <property type="match status" value="1"/>
</dbReference>
<dbReference type="PANTHER" id="PTHR14499:SF136">
    <property type="entry name" value="GH08630P"/>
    <property type="match status" value="1"/>
</dbReference>
<dbReference type="AlphaFoldDB" id="K0T3S5"/>
<dbReference type="SUPFAM" id="SSF54695">
    <property type="entry name" value="POZ domain"/>
    <property type="match status" value="1"/>
</dbReference>
<feature type="domain" description="BTB" evidence="1">
    <location>
        <begin position="3"/>
        <end position="102"/>
    </location>
</feature>
<sequence>MVETVKFNVGGKLYECSRDLIANQNPETMLGRLVSEVWQSDPEEAIFIDRDGDLFAHVLNYLRYGSLELPVTVPKSMFERELDYYGVTVEKESITAVTPTAYLESLTIERRLAKKKLQAAEE</sequence>
<proteinExistence type="predicted"/>
<name>K0T3S5_THAOC</name>
<dbReference type="InterPro" id="IPR000210">
    <property type="entry name" value="BTB/POZ_dom"/>
</dbReference>
<protein>
    <recommendedName>
        <fullName evidence="1">BTB domain-containing protein</fullName>
    </recommendedName>
</protein>
<gene>
    <name evidence="2" type="ORF">THAOC_06116</name>
</gene>
<evidence type="ECO:0000313" key="2">
    <source>
        <dbReference type="EMBL" id="EJK72360.1"/>
    </source>
</evidence>
<feature type="non-terminal residue" evidence="2">
    <location>
        <position position="122"/>
    </location>
</feature>
<dbReference type="eggNOG" id="KOG2714">
    <property type="taxonomic scope" value="Eukaryota"/>
</dbReference>
<organism evidence="2 3">
    <name type="scientific">Thalassiosira oceanica</name>
    <name type="common">Marine diatom</name>
    <dbReference type="NCBI Taxonomy" id="159749"/>
    <lineage>
        <taxon>Eukaryota</taxon>
        <taxon>Sar</taxon>
        <taxon>Stramenopiles</taxon>
        <taxon>Ochrophyta</taxon>
        <taxon>Bacillariophyta</taxon>
        <taxon>Coscinodiscophyceae</taxon>
        <taxon>Thalassiosirophycidae</taxon>
        <taxon>Thalassiosirales</taxon>
        <taxon>Thalassiosiraceae</taxon>
        <taxon>Thalassiosira</taxon>
    </lineage>
</organism>
<evidence type="ECO:0000313" key="3">
    <source>
        <dbReference type="Proteomes" id="UP000266841"/>
    </source>
</evidence>
<keyword evidence="3" id="KW-1185">Reference proteome</keyword>
<dbReference type="OrthoDB" id="45549at2759"/>
<dbReference type="OMA" id="RIRNGKM"/>
<dbReference type="GO" id="GO:0051260">
    <property type="term" value="P:protein homooligomerization"/>
    <property type="evidence" value="ECO:0007669"/>
    <property type="project" value="InterPro"/>
</dbReference>
<dbReference type="CDD" id="cd18316">
    <property type="entry name" value="BTB_POZ_KCTD-like"/>
    <property type="match status" value="1"/>
</dbReference>
<reference evidence="2 3" key="1">
    <citation type="journal article" date="2012" name="Genome Biol.">
        <title>Genome and low-iron response of an oceanic diatom adapted to chronic iron limitation.</title>
        <authorList>
            <person name="Lommer M."/>
            <person name="Specht M."/>
            <person name="Roy A.S."/>
            <person name="Kraemer L."/>
            <person name="Andreson R."/>
            <person name="Gutowska M.A."/>
            <person name="Wolf J."/>
            <person name="Bergner S.V."/>
            <person name="Schilhabel M.B."/>
            <person name="Klostermeier U.C."/>
            <person name="Beiko R.G."/>
            <person name="Rosenstiel P."/>
            <person name="Hippler M."/>
            <person name="Laroche J."/>
        </authorList>
    </citation>
    <scope>NUCLEOTIDE SEQUENCE [LARGE SCALE GENOMIC DNA]</scope>
    <source>
        <strain evidence="2 3">CCMP1005</strain>
    </source>
</reference>
<dbReference type="EMBL" id="AGNL01005968">
    <property type="protein sequence ID" value="EJK72360.1"/>
    <property type="molecule type" value="Genomic_DNA"/>
</dbReference>